<proteinExistence type="predicted"/>
<feature type="region of interest" description="Disordered" evidence="1">
    <location>
        <begin position="239"/>
        <end position="264"/>
    </location>
</feature>
<dbReference type="InterPro" id="IPR029052">
    <property type="entry name" value="Metallo-depent_PP-like"/>
</dbReference>
<evidence type="ECO:0000313" key="3">
    <source>
        <dbReference type="EMBL" id="CBK19581.2"/>
    </source>
</evidence>
<gene>
    <name evidence="3" type="ORF">GSBLH_T00006009001</name>
</gene>
<dbReference type="Gene3D" id="3.60.21.10">
    <property type="match status" value="1"/>
</dbReference>
<dbReference type="CDD" id="cd00838">
    <property type="entry name" value="MPP_superfamily"/>
    <property type="match status" value="1"/>
</dbReference>
<dbReference type="OrthoDB" id="2412157at2759"/>
<evidence type="ECO:0000313" key="4">
    <source>
        <dbReference type="Proteomes" id="UP000008312"/>
    </source>
</evidence>
<protein>
    <recommendedName>
        <fullName evidence="2">Calcineurin-like phosphoesterase domain-containing protein</fullName>
    </recommendedName>
</protein>
<dbReference type="EMBL" id="FN668638">
    <property type="protein sequence ID" value="CBK19581.2"/>
    <property type="molecule type" value="Genomic_DNA"/>
</dbReference>
<sequence length="264" mass="29770">MPTCLFEDDPSTLHFVVVSDIHSQNGLAFTKAEIDEILQSGTKVDAILNAGDMTFLSHTGEAEEKENETKIELFKTVLSTLEQCEVPHIYLPGNHDPLYTYEATDYRQLTEFEKSVNLHRRVMQLAPHLWLAGIGGSCYIRYKDNSIRDFGFPYKEEFTDDLHDLFALIPEGDQVILMTHVAPATVGTAYADLHPSMDVYINYVRSRALRARTLTQEARLQLALPLDAFVLRFEPRRRDGKETCGGDAVEGEWKVASSGREASN</sequence>
<accession>D8LUU2</accession>
<keyword evidence="4" id="KW-1185">Reference proteome</keyword>
<organism evidence="3">
    <name type="scientific">Blastocystis hominis</name>
    <dbReference type="NCBI Taxonomy" id="12968"/>
    <lineage>
        <taxon>Eukaryota</taxon>
        <taxon>Sar</taxon>
        <taxon>Stramenopiles</taxon>
        <taxon>Bigyra</taxon>
        <taxon>Opalozoa</taxon>
        <taxon>Opalinata</taxon>
        <taxon>Blastocystidae</taxon>
        <taxon>Blastocystis</taxon>
    </lineage>
</organism>
<dbReference type="PANTHER" id="PTHR37523:SF1">
    <property type="entry name" value="CALCINEURIN-LIKE PHOSPHOESTERASE DOMAIN-CONTAINING PROTEIN"/>
    <property type="match status" value="1"/>
</dbReference>
<dbReference type="Pfam" id="PF00149">
    <property type="entry name" value="Metallophos"/>
    <property type="match status" value="1"/>
</dbReference>
<dbReference type="InterPro" id="IPR004843">
    <property type="entry name" value="Calcineurin-like_PHP"/>
</dbReference>
<reference evidence="3" key="1">
    <citation type="submission" date="2010-02" db="EMBL/GenBank/DDBJ databases">
        <title>Sequencing and annotation of the Blastocystis hominis genome.</title>
        <authorList>
            <person name="Wincker P."/>
        </authorList>
    </citation>
    <scope>NUCLEOTIDE SEQUENCE</scope>
    <source>
        <strain evidence="3">Singapore isolate B</strain>
    </source>
</reference>
<dbReference type="Proteomes" id="UP000008312">
    <property type="component" value="Unassembled WGS sequence"/>
</dbReference>
<dbReference type="PANTHER" id="PTHR37523">
    <property type="entry name" value="METALLOPHOSPHOESTERASE"/>
    <property type="match status" value="1"/>
</dbReference>
<dbReference type="GO" id="GO:0016787">
    <property type="term" value="F:hydrolase activity"/>
    <property type="evidence" value="ECO:0007669"/>
    <property type="project" value="InterPro"/>
</dbReference>
<dbReference type="RefSeq" id="XP_012893629.1">
    <property type="nucleotide sequence ID" value="XM_013038175.1"/>
</dbReference>
<feature type="domain" description="Calcineurin-like phosphoesterase" evidence="2">
    <location>
        <begin position="14"/>
        <end position="184"/>
    </location>
</feature>
<evidence type="ECO:0000259" key="2">
    <source>
        <dbReference type="Pfam" id="PF00149"/>
    </source>
</evidence>
<dbReference type="GeneID" id="24922134"/>
<dbReference type="SUPFAM" id="SSF56300">
    <property type="entry name" value="Metallo-dependent phosphatases"/>
    <property type="match status" value="1"/>
</dbReference>
<name>D8LUU2_BLAHO</name>
<dbReference type="InParanoid" id="D8LUU2"/>
<evidence type="ECO:0000256" key="1">
    <source>
        <dbReference type="SAM" id="MobiDB-lite"/>
    </source>
</evidence>
<dbReference type="AlphaFoldDB" id="D8LUU2"/>